<organism evidence="12 13">
    <name type="scientific">Paramecium pentaurelia</name>
    <dbReference type="NCBI Taxonomy" id="43138"/>
    <lineage>
        <taxon>Eukaryota</taxon>
        <taxon>Sar</taxon>
        <taxon>Alveolata</taxon>
        <taxon>Ciliophora</taxon>
        <taxon>Intramacronucleata</taxon>
        <taxon>Oligohymenophorea</taxon>
        <taxon>Peniculida</taxon>
        <taxon>Parameciidae</taxon>
        <taxon>Paramecium</taxon>
    </lineage>
</organism>
<keyword evidence="8" id="KW-0539">Nucleus</keyword>
<keyword evidence="4" id="KW-0227">DNA damage</keyword>
<evidence type="ECO:0000256" key="8">
    <source>
        <dbReference type="ARBA" id="ARBA00023242"/>
    </source>
</evidence>
<feature type="region of interest" description="Disordered" evidence="9">
    <location>
        <begin position="606"/>
        <end position="626"/>
    </location>
</feature>
<evidence type="ECO:0000313" key="12">
    <source>
        <dbReference type="EMBL" id="CAD8131860.1"/>
    </source>
</evidence>
<evidence type="ECO:0000256" key="2">
    <source>
        <dbReference type="ARBA" id="ARBA00022723"/>
    </source>
</evidence>
<feature type="region of interest" description="Disordered" evidence="9">
    <location>
        <begin position="262"/>
        <end position="282"/>
    </location>
</feature>
<dbReference type="PROSITE" id="PS01124">
    <property type="entry name" value="HTH_ARAC_FAMILY_2"/>
    <property type="match status" value="1"/>
</dbReference>
<evidence type="ECO:0008006" key="14">
    <source>
        <dbReference type="Google" id="ProtNLM"/>
    </source>
</evidence>
<evidence type="ECO:0000256" key="5">
    <source>
        <dbReference type="ARBA" id="ARBA00022771"/>
    </source>
</evidence>
<evidence type="ECO:0000259" key="10">
    <source>
        <dbReference type="PROSITE" id="PS01124"/>
    </source>
</evidence>
<evidence type="ECO:0000259" key="11">
    <source>
        <dbReference type="PROSITE" id="PS51805"/>
    </source>
</evidence>
<dbReference type="Proteomes" id="UP000689195">
    <property type="component" value="Unassembled WGS sequence"/>
</dbReference>
<keyword evidence="3" id="KW-0677">Repeat</keyword>
<evidence type="ECO:0000256" key="7">
    <source>
        <dbReference type="ARBA" id="ARBA00023204"/>
    </source>
</evidence>
<dbReference type="GO" id="GO:0008270">
    <property type="term" value="F:zinc ion binding"/>
    <property type="evidence" value="ECO:0007669"/>
    <property type="project" value="UniProtKB-KW"/>
</dbReference>
<name>A0A8S1RWU1_9CILI</name>
<dbReference type="GO" id="GO:0045944">
    <property type="term" value="P:positive regulation of transcription by RNA polymerase II"/>
    <property type="evidence" value="ECO:0007669"/>
    <property type="project" value="TreeGrafter"/>
</dbReference>
<dbReference type="InterPro" id="IPR018060">
    <property type="entry name" value="HTH_AraC"/>
</dbReference>
<gene>
    <name evidence="12" type="ORF">PPENT_87.1.T0010322</name>
</gene>
<dbReference type="GO" id="GO:0005634">
    <property type="term" value="C:nucleus"/>
    <property type="evidence" value="ECO:0007669"/>
    <property type="project" value="UniProtKB-SubCell"/>
</dbReference>
<evidence type="ECO:0000256" key="4">
    <source>
        <dbReference type="ARBA" id="ARBA00022763"/>
    </source>
</evidence>
<dbReference type="PANTHER" id="PTHR13763:SF0">
    <property type="entry name" value="BREAST CANCER TYPE 1 SUSCEPTIBILITY PROTEIN"/>
    <property type="match status" value="1"/>
</dbReference>
<evidence type="ECO:0000256" key="3">
    <source>
        <dbReference type="ARBA" id="ARBA00022737"/>
    </source>
</evidence>
<evidence type="ECO:0000256" key="6">
    <source>
        <dbReference type="ARBA" id="ARBA00022833"/>
    </source>
</evidence>
<dbReference type="CDD" id="cd19756">
    <property type="entry name" value="Bbox2"/>
    <property type="match status" value="1"/>
</dbReference>
<dbReference type="GO" id="GO:0000724">
    <property type="term" value="P:double-strand break repair via homologous recombination"/>
    <property type="evidence" value="ECO:0007669"/>
    <property type="project" value="TreeGrafter"/>
</dbReference>
<comment type="subcellular location">
    <subcellularLocation>
        <location evidence="1">Nucleus</location>
    </subcellularLocation>
</comment>
<feature type="region of interest" description="Disordered" evidence="9">
    <location>
        <begin position="857"/>
        <end position="894"/>
    </location>
</feature>
<dbReference type="Pfam" id="PF13771">
    <property type="entry name" value="zf-HC5HC2H"/>
    <property type="match status" value="2"/>
</dbReference>
<dbReference type="PANTHER" id="PTHR13763">
    <property type="entry name" value="BREAST CANCER TYPE 1 SUSCEPTIBILITY PROTEIN BRCA1"/>
    <property type="match status" value="1"/>
</dbReference>
<dbReference type="InterPro" id="IPR001965">
    <property type="entry name" value="Znf_PHD"/>
</dbReference>
<dbReference type="GO" id="GO:0003700">
    <property type="term" value="F:DNA-binding transcription factor activity"/>
    <property type="evidence" value="ECO:0007669"/>
    <property type="project" value="InterPro"/>
</dbReference>
<keyword evidence="6" id="KW-0862">Zinc</keyword>
<dbReference type="SMART" id="SM00249">
    <property type="entry name" value="PHD"/>
    <property type="match status" value="2"/>
</dbReference>
<dbReference type="OrthoDB" id="285632at2759"/>
<dbReference type="GO" id="GO:0043565">
    <property type="term" value="F:sequence-specific DNA binding"/>
    <property type="evidence" value="ECO:0007669"/>
    <property type="project" value="InterPro"/>
</dbReference>
<reference evidence="12" key="1">
    <citation type="submission" date="2021-01" db="EMBL/GenBank/DDBJ databases">
        <authorList>
            <consortium name="Genoscope - CEA"/>
            <person name="William W."/>
        </authorList>
    </citation>
    <scope>NUCLEOTIDE SEQUENCE</scope>
</reference>
<dbReference type="EMBL" id="CAJJDO010000001">
    <property type="protein sequence ID" value="CAD8131860.1"/>
    <property type="molecule type" value="Genomic_DNA"/>
</dbReference>
<comment type="caution">
    <text evidence="12">The sequence shown here is derived from an EMBL/GenBank/DDBJ whole genome shotgun (WGS) entry which is preliminary data.</text>
</comment>
<feature type="compositionally biased region" description="Polar residues" evidence="9">
    <location>
        <begin position="864"/>
        <end position="880"/>
    </location>
</feature>
<evidence type="ECO:0000256" key="1">
    <source>
        <dbReference type="ARBA" id="ARBA00004123"/>
    </source>
</evidence>
<feature type="compositionally biased region" description="Basic residues" evidence="9">
    <location>
        <begin position="265"/>
        <end position="278"/>
    </location>
</feature>
<evidence type="ECO:0000313" key="13">
    <source>
        <dbReference type="Proteomes" id="UP000689195"/>
    </source>
</evidence>
<dbReference type="GO" id="GO:0004842">
    <property type="term" value="F:ubiquitin-protein transferase activity"/>
    <property type="evidence" value="ECO:0007669"/>
    <property type="project" value="TreeGrafter"/>
</dbReference>
<evidence type="ECO:0000256" key="9">
    <source>
        <dbReference type="SAM" id="MobiDB-lite"/>
    </source>
</evidence>
<sequence>MSDPTESQQKQNNDVIYCKHHPEEQVTRVCNNPECNKDGFICSKCVHEGAHEGHPSFGYAKLKAALIKFVNSSRTQQDLTKEGQLSYARMQNYLEETSQSIYKQAQKLNKLSQFMENLNETLLSLQEIGEEVDIAYTILYNMDKKESGVDVSTLNDYLNQFRLLMDINLDSQNHEVSIKPSSISQLRIKNILDKKADFTSLLRKTVEEHEQHFQKFLKEMGDLLKENKQFLVPKANETEENRNAEFGKRALYNSYYKQDTEKTEKSKKKIKGQVKGKVKHEDDEEMSMGREYQIGAVEKCGIPKLDQGQPPQGIKKQMFKLCNYLIFYNTLMCDSILPEPILRGVPLKKMQQGELKFPIRCAFCRLLKIRSFVQFYFRFDLVSRFGKLCLFKDKEGREICSHEMCLLWSNRVQVDYNTMLVDIATLIQAVQFAQAQMCRYCGSIGASLKCNKAECHVHYHFNCLKQVRLMGLQLDHEQKFRFFCEDHVRHNYQGQSDWFITRIRMKHIIQQGGQPAFTKKNPQIDWSTRDSGLNNDNKKADFTSLLRKTVEEHEQHFQKFLKEMGDLLKENKQFLVPKANETEENRNAEFGKRALYNSYYKQDTEKTEKSKKKIKGQVKGKVKHEDDEEMSMGREYQIGAVEKCGIPKLDQGQPPQGIKKQMFKLCNYLIFYNTLMCDSILPEPILRGVPLKKMQQGELKFPIRCAFCRLLKIRSFVQFYFRFDLVSRFGKLCLFKDKEGREICSHEMCLLWSNRVQVDYNTMLVDIATLIQAVQFAQAQMCRYCGSIGASLKCNKAECHVHYHFNCLKQVRLMGLQLDHEQKFRFFCEDHVRHNYQGQSDWFITRIRMKHIIQQGGQPAFTKKNPQIDWSTRDSGLNNDSDMEEQQFNKKHRY</sequence>
<dbReference type="InterPro" id="IPR034732">
    <property type="entry name" value="EPHD"/>
</dbReference>
<proteinExistence type="predicted"/>
<dbReference type="AlphaFoldDB" id="A0A8S1RWU1"/>
<feature type="domain" description="PHD-type" evidence="11">
    <location>
        <begin position="702"/>
        <end position="832"/>
    </location>
</feature>
<dbReference type="PROSITE" id="PS51805">
    <property type="entry name" value="EPHD"/>
    <property type="match status" value="2"/>
</dbReference>
<keyword evidence="13" id="KW-1185">Reference proteome</keyword>
<accession>A0A8S1RWU1</accession>
<protein>
    <recommendedName>
        <fullName evidence="14">PHD-type domain-containing protein</fullName>
    </recommendedName>
</protein>
<keyword evidence="7" id="KW-0234">DNA repair</keyword>
<dbReference type="InterPro" id="IPR031099">
    <property type="entry name" value="BRCA1-associated"/>
</dbReference>
<keyword evidence="2" id="KW-0479">Metal-binding</keyword>
<feature type="domain" description="PHD-type" evidence="11">
    <location>
        <begin position="358"/>
        <end position="488"/>
    </location>
</feature>
<keyword evidence="5" id="KW-0863">Zinc-finger</keyword>
<feature type="compositionally biased region" description="Basic residues" evidence="9">
    <location>
        <begin position="609"/>
        <end position="622"/>
    </location>
</feature>
<feature type="domain" description="HTH araC/xylS-type" evidence="10">
    <location>
        <begin position="109"/>
        <end position="216"/>
    </location>
</feature>